<accession>A0A087UDA7</accession>
<gene>
    <name evidence="2" type="ORF">X975_25350</name>
</gene>
<evidence type="ECO:0000313" key="2">
    <source>
        <dbReference type="EMBL" id="KFM75346.1"/>
    </source>
</evidence>
<name>A0A087UDA7_STEMI</name>
<feature type="compositionally biased region" description="Basic and acidic residues" evidence="1">
    <location>
        <begin position="11"/>
        <end position="26"/>
    </location>
</feature>
<sequence>MKTSEAGAIRAVDRGLERQSSLEKKKNSAVGDIGQQEYPNSNRHSDEE</sequence>
<dbReference type="AlphaFoldDB" id="A0A087UDA7"/>
<proteinExistence type="predicted"/>
<keyword evidence="3" id="KW-1185">Reference proteome</keyword>
<evidence type="ECO:0000313" key="3">
    <source>
        <dbReference type="Proteomes" id="UP000054359"/>
    </source>
</evidence>
<dbReference type="EMBL" id="KK119310">
    <property type="protein sequence ID" value="KFM75346.1"/>
    <property type="molecule type" value="Genomic_DNA"/>
</dbReference>
<reference evidence="2 3" key="1">
    <citation type="submission" date="2013-11" db="EMBL/GenBank/DDBJ databases">
        <title>Genome sequencing of Stegodyphus mimosarum.</title>
        <authorList>
            <person name="Bechsgaard J."/>
        </authorList>
    </citation>
    <scope>NUCLEOTIDE SEQUENCE [LARGE SCALE GENOMIC DNA]</scope>
</reference>
<protein>
    <submittedName>
        <fullName evidence="2">Uncharacterized protein</fullName>
    </submittedName>
</protein>
<evidence type="ECO:0000256" key="1">
    <source>
        <dbReference type="SAM" id="MobiDB-lite"/>
    </source>
</evidence>
<organism evidence="2 3">
    <name type="scientific">Stegodyphus mimosarum</name>
    <name type="common">African social velvet spider</name>
    <dbReference type="NCBI Taxonomy" id="407821"/>
    <lineage>
        <taxon>Eukaryota</taxon>
        <taxon>Metazoa</taxon>
        <taxon>Ecdysozoa</taxon>
        <taxon>Arthropoda</taxon>
        <taxon>Chelicerata</taxon>
        <taxon>Arachnida</taxon>
        <taxon>Araneae</taxon>
        <taxon>Araneomorphae</taxon>
        <taxon>Entelegynae</taxon>
        <taxon>Eresoidea</taxon>
        <taxon>Eresidae</taxon>
        <taxon>Stegodyphus</taxon>
    </lineage>
</organism>
<dbReference type="Proteomes" id="UP000054359">
    <property type="component" value="Unassembled WGS sequence"/>
</dbReference>
<feature type="non-terminal residue" evidence="2">
    <location>
        <position position="48"/>
    </location>
</feature>
<feature type="region of interest" description="Disordered" evidence="1">
    <location>
        <begin position="1"/>
        <end position="48"/>
    </location>
</feature>